<gene>
    <name evidence="1" type="ORF">GCM10011510_17960</name>
</gene>
<evidence type="ECO:0000313" key="1">
    <source>
        <dbReference type="EMBL" id="GGE37030.1"/>
    </source>
</evidence>
<dbReference type="AlphaFoldDB" id="A0A917ABJ2"/>
<dbReference type="Proteomes" id="UP000660801">
    <property type="component" value="Unassembled WGS sequence"/>
</dbReference>
<accession>A0A917ABJ2</accession>
<organism evidence="1 2">
    <name type="scientific">Streptococcus himalayensis</name>
    <dbReference type="NCBI Taxonomy" id="1888195"/>
    <lineage>
        <taxon>Bacteria</taxon>
        <taxon>Bacillati</taxon>
        <taxon>Bacillota</taxon>
        <taxon>Bacilli</taxon>
        <taxon>Lactobacillales</taxon>
        <taxon>Streptococcaceae</taxon>
        <taxon>Streptococcus</taxon>
    </lineage>
</organism>
<proteinExistence type="predicted"/>
<dbReference type="EMBL" id="BMJN01000043">
    <property type="protein sequence ID" value="GGE37030.1"/>
    <property type="molecule type" value="Genomic_DNA"/>
</dbReference>
<evidence type="ECO:0000313" key="2">
    <source>
        <dbReference type="Proteomes" id="UP000660801"/>
    </source>
</evidence>
<sequence>MVKNNAIIVCISDELVDDCYLIEALNHSYLPGWSKINQLILYKK</sequence>
<reference evidence="1" key="2">
    <citation type="submission" date="2020-09" db="EMBL/GenBank/DDBJ databases">
        <authorList>
            <person name="Sun Q."/>
            <person name="Zhou Y."/>
        </authorList>
    </citation>
    <scope>NUCLEOTIDE SEQUENCE</scope>
    <source>
        <strain evidence="1">CGMCC 1.15533</strain>
    </source>
</reference>
<reference evidence="1" key="1">
    <citation type="journal article" date="2014" name="Int. J. Syst. Evol. Microbiol.">
        <title>Complete genome sequence of Corynebacterium casei LMG S-19264T (=DSM 44701T), isolated from a smear-ripened cheese.</title>
        <authorList>
            <consortium name="US DOE Joint Genome Institute (JGI-PGF)"/>
            <person name="Walter F."/>
            <person name="Albersmeier A."/>
            <person name="Kalinowski J."/>
            <person name="Ruckert C."/>
        </authorList>
    </citation>
    <scope>NUCLEOTIDE SEQUENCE</scope>
    <source>
        <strain evidence="1">CGMCC 1.15533</strain>
    </source>
</reference>
<name>A0A917ABJ2_9STRE</name>
<keyword evidence="2" id="KW-1185">Reference proteome</keyword>
<protein>
    <submittedName>
        <fullName evidence="1">Uncharacterized protein</fullName>
    </submittedName>
</protein>
<comment type="caution">
    <text evidence="1">The sequence shown here is derived from an EMBL/GenBank/DDBJ whole genome shotgun (WGS) entry which is preliminary data.</text>
</comment>